<feature type="domain" description="Nudix hydrolase" evidence="6">
    <location>
        <begin position="3"/>
        <end position="134"/>
    </location>
</feature>
<dbReference type="EMBL" id="CAJQZP010001706">
    <property type="protein sequence ID" value="CAG5059619.1"/>
    <property type="molecule type" value="Genomic_DNA"/>
</dbReference>
<dbReference type="InterPro" id="IPR000086">
    <property type="entry name" value="NUDIX_hydrolase_dom"/>
</dbReference>
<dbReference type="GO" id="GO:0005737">
    <property type="term" value="C:cytoplasm"/>
    <property type="evidence" value="ECO:0007669"/>
    <property type="project" value="TreeGrafter"/>
</dbReference>
<organism evidence="7 8">
    <name type="scientific">Parnassius apollo</name>
    <name type="common">Apollo butterfly</name>
    <name type="synonym">Papilio apollo</name>
    <dbReference type="NCBI Taxonomy" id="110799"/>
    <lineage>
        <taxon>Eukaryota</taxon>
        <taxon>Metazoa</taxon>
        <taxon>Ecdysozoa</taxon>
        <taxon>Arthropoda</taxon>
        <taxon>Hexapoda</taxon>
        <taxon>Insecta</taxon>
        <taxon>Pterygota</taxon>
        <taxon>Neoptera</taxon>
        <taxon>Endopterygota</taxon>
        <taxon>Lepidoptera</taxon>
        <taxon>Glossata</taxon>
        <taxon>Ditrysia</taxon>
        <taxon>Papilionoidea</taxon>
        <taxon>Papilionidae</taxon>
        <taxon>Parnassiinae</taxon>
        <taxon>Parnassini</taxon>
        <taxon>Parnassius</taxon>
        <taxon>Parnassius</taxon>
    </lineage>
</organism>
<dbReference type="GO" id="GO:0042262">
    <property type="term" value="P:DNA protection"/>
    <property type="evidence" value="ECO:0007669"/>
    <property type="project" value="TreeGrafter"/>
</dbReference>
<name>A0A8S3YFA3_PARAO</name>
<evidence type="ECO:0000256" key="1">
    <source>
        <dbReference type="ARBA" id="ARBA00001946"/>
    </source>
</evidence>
<sequence>MFQKKLFTLIFIRHDSQILLGLKKRGFGQNKWNGFGGKIEPNESVIEAAVRELREESCLTVKTTDIKHIGHLEFTFEGDSTMMDVRVFSSSIFEGTPTETEEMIPKWFDCDKIPFYDMWPDDSFWFPYMLQVDPGKACGEPLHAQHVMIDFSPRPEDTDEVQERCVDLWNIINSTSTTHLKEVNHPRIDEVIPEETSNGSTKSKEEFVINENSKAFPAIHAVKQLQAKGAVKAALETNVMKTATS</sequence>
<dbReference type="Pfam" id="PF00293">
    <property type="entry name" value="NUDIX"/>
    <property type="match status" value="1"/>
</dbReference>
<dbReference type="OrthoDB" id="408303at2759"/>
<comment type="similarity">
    <text evidence="2">Belongs to the Nudix hydrolase family.</text>
</comment>
<accession>A0A8S3YFA3</accession>
<dbReference type="PROSITE" id="PS51462">
    <property type="entry name" value="NUDIX"/>
    <property type="match status" value="1"/>
</dbReference>
<keyword evidence="3" id="KW-0479">Metal-binding</keyword>
<evidence type="ECO:0000313" key="7">
    <source>
        <dbReference type="EMBL" id="CAG5059619.1"/>
    </source>
</evidence>
<dbReference type="Proteomes" id="UP000691718">
    <property type="component" value="Unassembled WGS sequence"/>
</dbReference>
<dbReference type="GO" id="GO:0046872">
    <property type="term" value="F:metal ion binding"/>
    <property type="evidence" value="ECO:0007669"/>
    <property type="project" value="UniProtKB-KW"/>
</dbReference>
<dbReference type="GO" id="GO:0008413">
    <property type="term" value="F:8-oxo-7,8-dihydroguanosine triphosphate pyrophosphatase activity"/>
    <property type="evidence" value="ECO:0007669"/>
    <property type="project" value="TreeGrafter"/>
</dbReference>
<comment type="caution">
    <text evidence="7">The sequence shown here is derived from an EMBL/GenBank/DDBJ whole genome shotgun (WGS) entry which is preliminary data.</text>
</comment>
<keyword evidence="8" id="KW-1185">Reference proteome</keyword>
<gene>
    <name evidence="7" type="ORF">PAPOLLO_LOCUS28054</name>
</gene>
<keyword evidence="5" id="KW-0460">Magnesium</keyword>
<comment type="cofactor">
    <cofactor evidence="1">
        <name>Mg(2+)</name>
        <dbReference type="ChEBI" id="CHEBI:18420"/>
    </cofactor>
</comment>
<evidence type="ECO:0000256" key="5">
    <source>
        <dbReference type="ARBA" id="ARBA00022842"/>
    </source>
</evidence>
<evidence type="ECO:0000256" key="2">
    <source>
        <dbReference type="ARBA" id="ARBA00005582"/>
    </source>
</evidence>
<evidence type="ECO:0000313" key="8">
    <source>
        <dbReference type="Proteomes" id="UP000691718"/>
    </source>
</evidence>
<evidence type="ECO:0000256" key="3">
    <source>
        <dbReference type="ARBA" id="ARBA00022723"/>
    </source>
</evidence>
<evidence type="ECO:0000259" key="6">
    <source>
        <dbReference type="PROSITE" id="PS51462"/>
    </source>
</evidence>
<dbReference type="PANTHER" id="PTHR43758:SF2">
    <property type="entry name" value="OXIDIZED PURINE NUCLEOSIDE TRIPHOSPHATE HYDROLASE"/>
    <property type="match status" value="1"/>
</dbReference>
<dbReference type="CDD" id="cd03427">
    <property type="entry name" value="NUDIX_MTH1_Nudt1"/>
    <property type="match status" value="1"/>
</dbReference>
<evidence type="ECO:0000256" key="4">
    <source>
        <dbReference type="ARBA" id="ARBA00022801"/>
    </source>
</evidence>
<reference evidence="7" key="1">
    <citation type="submission" date="2021-04" db="EMBL/GenBank/DDBJ databases">
        <authorList>
            <person name="Tunstrom K."/>
        </authorList>
    </citation>
    <scope>NUCLEOTIDE SEQUENCE</scope>
</reference>
<keyword evidence="4" id="KW-0378">Hydrolase</keyword>
<dbReference type="PANTHER" id="PTHR43758">
    <property type="entry name" value="7,8-DIHYDRO-8-OXOGUANINE TRIPHOSPHATASE"/>
    <property type="match status" value="1"/>
</dbReference>
<proteinExistence type="inferred from homology"/>
<protein>
    <submittedName>
        <fullName evidence="7">(apollo) hypothetical protein</fullName>
    </submittedName>
</protein>
<dbReference type="AlphaFoldDB" id="A0A8S3YFA3"/>